<dbReference type="InterPro" id="IPR043128">
    <property type="entry name" value="Rev_trsase/Diguanyl_cyclase"/>
</dbReference>
<dbReference type="Pfam" id="PF00990">
    <property type="entry name" value="GGDEF"/>
    <property type="match status" value="1"/>
</dbReference>
<dbReference type="HOGENOM" id="CLU_065761_0_0_12"/>
<dbReference type="InterPro" id="IPR029787">
    <property type="entry name" value="Nucleotide_cyclase"/>
</dbReference>
<feature type="transmembrane region" description="Helical" evidence="1">
    <location>
        <begin position="181"/>
        <end position="204"/>
    </location>
</feature>
<proteinExistence type="predicted"/>
<feature type="transmembrane region" description="Helical" evidence="1">
    <location>
        <begin position="108"/>
        <end position="127"/>
    </location>
</feature>
<keyword evidence="1" id="KW-0472">Membrane</keyword>
<dbReference type="SMART" id="SM00267">
    <property type="entry name" value="GGDEF"/>
    <property type="match status" value="1"/>
</dbReference>
<dbReference type="PROSITE" id="PS50887">
    <property type="entry name" value="GGDEF"/>
    <property type="match status" value="1"/>
</dbReference>
<dbReference type="PANTHER" id="PTHR46663:SF2">
    <property type="entry name" value="GGDEF DOMAIN-CONTAINING PROTEIN"/>
    <property type="match status" value="1"/>
</dbReference>
<evidence type="ECO:0000313" key="3">
    <source>
        <dbReference type="EMBL" id="AEE15701.1"/>
    </source>
</evidence>
<keyword evidence="4" id="KW-1185">Reference proteome</keyword>
<dbReference type="EMBL" id="CP002696">
    <property type="protein sequence ID" value="AEE15701.1"/>
    <property type="molecule type" value="Genomic_DNA"/>
</dbReference>
<evidence type="ECO:0000256" key="1">
    <source>
        <dbReference type="SAM" id="Phobius"/>
    </source>
</evidence>
<dbReference type="STRING" id="906968.Trebr_0252"/>
<reference evidence="4" key="1">
    <citation type="submission" date="2011-04" db="EMBL/GenBank/DDBJ databases">
        <title>The complete genome of Treponema brennaborense DSM 12168.</title>
        <authorList>
            <person name="Lucas S."/>
            <person name="Han J."/>
            <person name="Lapidus A."/>
            <person name="Bruce D."/>
            <person name="Goodwin L."/>
            <person name="Pitluck S."/>
            <person name="Peters L."/>
            <person name="Kyrpides N."/>
            <person name="Mavromatis K."/>
            <person name="Ivanova N."/>
            <person name="Mikhailova N."/>
            <person name="Pagani I."/>
            <person name="Teshima H."/>
            <person name="Detter J.C."/>
            <person name="Tapia R."/>
            <person name="Han C."/>
            <person name="Land M."/>
            <person name="Hauser L."/>
            <person name="Markowitz V."/>
            <person name="Cheng J.-F."/>
            <person name="Hugenholtz P."/>
            <person name="Woyke T."/>
            <person name="Wu D."/>
            <person name="Gronow S."/>
            <person name="Wellnitz S."/>
            <person name="Brambilla E."/>
            <person name="Klenk H.-P."/>
            <person name="Eisen J.A."/>
        </authorList>
    </citation>
    <scope>NUCLEOTIDE SEQUENCE [LARGE SCALE GENOMIC DNA]</scope>
    <source>
        <strain evidence="4">DSM 12168 / CIP 105900 / DD5/3</strain>
    </source>
</reference>
<dbReference type="Proteomes" id="UP000006546">
    <property type="component" value="Chromosome"/>
</dbReference>
<feature type="transmembrane region" description="Helical" evidence="1">
    <location>
        <begin position="50"/>
        <end position="72"/>
    </location>
</feature>
<dbReference type="RefSeq" id="WP_013757420.1">
    <property type="nucleotide sequence ID" value="NC_015500.1"/>
</dbReference>
<dbReference type="AlphaFoldDB" id="F4LMD9"/>
<dbReference type="PANTHER" id="PTHR46663">
    <property type="entry name" value="DIGUANYLATE CYCLASE DGCT-RELATED"/>
    <property type="match status" value="1"/>
</dbReference>
<sequence length="381" mass="43850">MSNNRRRRIPQIVRFFTTLTSPNFEKIPKQDYERYMDDIIRESLRLQENFIHFIVKIYGAFNFIFFLLYYLVYHRINAGIYLGIAESAFSCILYVVIQHKPPATLTRVKCFGLFNIAQFFIITYLQFTLFDDFLGFLPVLFAMLIASMSLITSPVSYAILLAILLSIDILETVFFQTLDKYTLAALCIENLFILYCGIFINTYFSRMKITEIKITAELIRQRDMDSLTQLKNRRAAERYINTFTSNAGLHALFILDIDNFKGVNDTFGHNTGDELLKQLAADLLALFRPEDCVSRLGGDEFLIFMPCVADPNDAREAADRIIRNFPPAVTEGGKTVAVSCSIGIAFSHDDRSRFYEDLYTRADAALYKSKQYGKCRYTVSE</sequence>
<name>F4LMD9_TREBD</name>
<dbReference type="NCBIfam" id="TIGR00254">
    <property type="entry name" value="GGDEF"/>
    <property type="match status" value="1"/>
</dbReference>
<gene>
    <name evidence="3" type="ordered locus">Trebr_0252</name>
</gene>
<dbReference type="InterPro" id="IPR000160">
    <property type="entry name" value="GGDEF_dom"/>
</dbReference>
<protein>
    <submittedName>
        <fullName evidence="3">Diguanylate cyclase</fullName>
    </submittedName>
</protein>
<feature type="transmembrane region" description="Helical" evidence="1">
    <location>
        <begin position="78"/>
        <end position="96"/>
    </location>
</feature>
<dbReference type="KEGG" id="tbe:Trebr_0252"/>
<dbReference type="eggNOG" id="COG2199">
    <property type="taxonomic scope" value="Bacteria"/>
</dbReference>
<evidence type="ECO:0000313" key="4">
    <source>
        <dbReference type="Proteomes" id="UP000006546"/>
    </source>
</evidence>
<dbReference type="Gene3D" id="3.30.70.270">
    <property type="match status" value="1"/>
</dbReference>
<dbReference type="CDD" id="cd01949">
    <property type="entry name" value="GGDEF"/>
    <property type="match status" value="1"/>
</dbReference>
<organism evidence="3 4">
    <name type="scientific">Treponema brennaborense (strain DSM 12168 / CIP 105900 / DD5/3)</name>
    <dbReference type="NCBI Taxonomy" id="906968"/>
    <lineage>
        <taxon>Bacteria</taxon>
        <taxon>Pseudomonadati</taxon>
        <taxon>Spirochaetota</taxon>
        <taxon>Spirochaetia</taxon>
        <taxon>Spirochaetales</taxon>
        <taxon>Treponemataceae</taxon>
        <taxon>Treponema</taxon>
    </lineage>
</organism>
<dbReference type="OrthoDB" id="9779586at2"/>
<feature type="domain" description="GGDEF" evidence="2">
    <location>
        <begin position="248"/>
        <end position="381"/>
    </location>
</feature>
<keyword evidence="1" id="KW-1133">Transmembrane helix</keyword>
<accession>F4LMD9</accession>
<feature type="transmembrane region" description="Helical" evidence="1">
    <location>
        <begin position="133"/>
        <end position="151"/>
    </location>
</feature>
<dbReference type="InterPro" id="IPR052163">
    <property type="entry name" value="DGC-Regulatory_Protein"/>
</dbReference>
<dbReference type="SUPFAM" id="SSF55073">
    <property type="entry name" value="Nucleotide cyclase"/>
    <property type="match status" value="1"/>
</dbReference>
<keyword evidence="1" id="KW-0812">Transmembrane</keyword>
<evidence type="ECO:0000259" key="2">
    <source>
        <dbReference type="PROSITE" id="PS50887"/>
    </source>
</evidence>